<protein>
    <submittedName>
        <fullName evidence="3">DUF6113 family protein</fullName>
    </submittedName>
</protein>
<dbReference type="EMBL" id="CP086322">
    <property type="protein sequence ID" value="UQA93280.1"/>
    <property type="molecule type" value="Genomic_DNA"/>
</dbReference>
<feature type="transmembrane region" description="Helical" evidence="2">
    <location>
        <begin position="149"/>
        <end position="168"/>
    </location>
</feature>
<keyword evidence="2" id="KW-0812">Transmembrane</keyword>
<evidence type="ECO:0000313" key="3">
    <source>
        <dbReference type="EMBL" id="UQA93280.1"/>
    </source>
</evidence>
<accession>A0ABY4MA49</accession>
<feature type="region of interest" description="Disordered" evidence="1">
    <location>
        <begin position="1"/>
        <end position="53"/>
    </location>
</feature>
<keyword evidence="2" id="KW-0472">Membrane</keyword>
<dbReference type="Proteomes" id="UP000830115">
    <property type="component" value="Chromosome"/>
</dbReference>
<feature type="compositionally biased region" description="Gly residues" evidence="1">
    <location>
        <begin position="1"/>
        <end position="23"/>
    </location>
</feature>
<reference evidence="3" key="1">
    <citation type="submission" date="2021-10" db="EMBL/GenBank/DDBJ databases">
        <title>Streptomyces nigrumlapis sp.nov.,an antimicrobial producing actinobacterium isolated from Black Gobi rocks.</title>
        <authorList>
            <person name="Wen Y."/>
            <person name="Zhang W."/>
            <person name="Liu X.G."/>
        </authorList>
    </citation>
    <scope>NUCLEOTIDE SEQUENCE</scope>
    <source>
        <strain evidence="3">ST13-2-2</strain>
    </source>
</reference>
<proteinExistence type="predicted"/>
<dbReference type="RefSeq" id="WP_248864149.1">
    <property type="nucleotide sequence ID" value="NZ_CP086322.1"/>
</dbReference>
<keyword evidence="2" id="KW-1133">Transmembrane helix</keyword>
<organism evidence="3 4">
    <name type="scientific">Streptomyces halobius</name>
    <dbReference type="NCBI Taxonomy" id="2879846"/>
    <lineage>
        <taxon>Bacteria</taxon>
        <taxon>Bacillati</taxon>
        <taxon>Actinomycetota</taxon>
        <taxon>Actinomycetes</taxon>
        <taxon>Kitasatosporales</taxon>
        <taxon>Streptomycetaceae</taxon>
        <taxon>Streptomyces</taxon>
    </lineage>
</organism>
<dbReference type="InterPro" id="IPR046095">
    <property type="entry name" value="DUF6113"/>
</dbReference>
<sequence>MNAAKGGGAAESGQSGGENGRNGGNAARRARAGSGGASGARPAASAGRPSGPAPVQSVPLTAGRIGLYVLLLVAGVLVALAGTLVQGAWPPGGLLLALAGTGGLFYGGVTATRTAAGVLVPGAAWLVTVFLLLGDARPEGDFLFPAGPGSYLFLLGGIVVGVICATIGQMRATGVPRGRVGG</sequence>
<feature type="transmembrane region" description="Helical" evidence="2">
    <location>
        <begin position="91"/>
        <end position="109"/>
    </location>
</feature>
<feature type="transmembrane region" description="Helical" evidence="2">
    <location>
        <begin position="65"/>
        <end position="85"/>
    </location>
</feature>
<feature type="compositionally biased region" description="Low complexity" evidence="1">
    <location>
        <begin position="39"/>
        <end position="50"/>
    </location>
</feature>
<name>A0ABY4MA49_9ACTN</name>
<keyword evidence="4" id="KW-1185">Reference proteome</keyword>
<evidence type="ECO:0000313" key="4">
    <source>
        <dbReference type="Proteomes" id="UP000830115"/>
    </source>
</evidence>
<evidence type="ECO:0000256" key="1">
    <source>
        <dbReference type="SAM" id="MobiDB-lite"/>
    </source>
</evidence>
<gene>
    <name evidence="3" type="ORF">K9S39_16785</name>
</gene>
<feature type="transmembrane region" description="Helical" evidence="2">
    <location>
        <begin position="116"/>
        <end position="134"/>
    </location>
</feature>
<evidence type="ECO:0000256" key="2">
    <source>
        <dbReference type="SAM" id="Phobius"/>
    </source>
</evidence>
<dbReference type="Pfam" id="PF19608">
    <property type="entry name" value="DUF6113"/>
    <property type="match status" value="1"/>
</dbReference>